<dbReference type="GO" id="GO:0016787">
    <property type="term" value="F:hydrolase activity"/>
    <property type="evidence" value="ECO:0007669"/>
    <property type="project" value="UniProtKB-UniRule"/>
</dbReference>
<evidence type="ECO:0000256" key="2">
    <source>
        <dbReference type="RuleBase" id="RU362039"/>
    </source>
</evidence>
<evidence type="ECO:0000256" key="1">
    <source>
        <dbReference type="ARBA" id="ARBA00008950"/>
    </source>
</evidence>
<dbReference type="InterPro" id="IPR029052">
    <property type="entry name" value="Metallo-depent_PP-like"/>
</dbReference>
<protein>
    <recommendedName>
        <fullName evidence="2">Phosphoesterase</fullName>
        <ecNumber evidence="2">3.1.4.-</ecNumber>
    </recommendedName>
</protein>
<dbReference type="InterPro" id="IPR000979">
    <property type="entry name" value="Phosphodiesterase_MJ0936/Vps29"/>
</dbReference>
<dbReference type="NCBIfam" id="TIGR00040">
    <property type="entry name" value="yfcE"/>
    <property type="match status" value="1"/>
</dbReference>
<keyword evidence="2" id="KW-0479">Metal-binding</keyword>
<dbReference type="EC" id="3.1.4.-" evidence="2"/>
<evidence type="ECO:0000313" key="4">
    <source>
        <dbReference type="EMBL" id="TDA20603.1"/>
    </source>
</evidence>
<dbReference type="Pfam" id="PF12850">
    <property type="entry name" value="Metallophos_2"/>
    <property type="match status" value="1"/>
</dbReference>
<comment type="similarity">
    <text evidence="1 2">Belongs to the metallophosphoesterase superfamily. YfcE family.</text>
</comment>
<dbReference type="Gene3D" id="3.60.21.10">
    <property type="match status" value="1"/>
</dbReference>
<evidence type="ECO:0000313" key="5">
    <source>
        <dbReference type="Proteomes" id="UP000295710"/>
    </source>
</evidence>
<evidence type="ECO:0000259" key="3">
    <source>
        <dbReference type="Pfam" id="PF12850"/>
    </source>
</evidence>
<name>A0A4R4FD24_9FIRM</name>
<reference evidence="4 5" key="1">
    <citation type="journal article" date="2016" name="Nat. Microbiol.">
        <title>The Mouse Intestinal Bacterial Collection (miBC) provides host-specific insight into cultured diversity and functional potential of the gut microbiota.</title>
        <authorList>
            <person name="Lagkouvardos I."/>
            <person name="Pukall R."/>
            <person name="Abt B."/>
            <person name="Foesel B.U."/>
            <person name="Meier-Kolthoff J.P."/>
            <person name="Kumar N."/>
            <person name="Bresciani A."/>
            <person name="Martinez I."/>
            <person name="Just S."/>
            <person name="Ziegler C."/>
            <person name="Brugiroux S."/>
            <person name="Garzetti D."/>
            <person name="Wenning M."/>
            <person name="Bui T.P."/>
            <person name="Wang J."/>
            <person name="Hugenholtz F."/>
            <person name="Plugge C.M."/>
            <person name="Peterson D.A."/>
            <person name="Hornef M.W."/>
            <person name="Baines J.F."/>
            <person name="Smidt H."/>
            <person name="Walter J."/>
            <person name="Kristiansen K."/>
            <person name="Nielsen H.B."/>
            <person name="Haller D."/>
            <person name="Overmann J."/>
            <person name="Stecher B."/>
            <person name="Clavel T."/>
        </authorList>
    </citation>
    <scope>NUCLEOTIDE SEQUENCE [LARGE SCALE GENOMIC DNA]</scope>
    <source>
        <strain evidence="4 5">DSM 28560</strain>
    </source>
</reference>
<comment type="caution">
    <text evidence="4">The sequence shown here is derived from an EMBL/GenBank/DDBJ whole genome shotgun (WGS) entry which is preliminary data.</text>
</comment>
<feature type="domain" description="Calcineurin-like phosphoesterase" evidence="3">
    <location>
        <begin position="1"/>
        <end position="147"/>
    </location>
</feature>
<dbReference type="Proteomes" id="UP000295710">
    <property type="component" value="Unassembled WGS sequence"/>
</dbReference>
<dbReference type="EMBL" id="SMMX01000018">
    <property type="protein sequence ID" value="TDA20603.1"/>
    <property type="molecule type" value="Genomic_DNA"/>
</dbReference>
<organism evidence="4 5">
    <name type="scientific">Extibacter muris</name>
    <dbReference type="NCBI Taxonomy" id="1796622"/>
    <lineage>
        <taxon>Bacteria</taxon>
        <taxon>Bacillati</taxon>
        <taxon>Bacillota</taxon>
        <taxon>Clostridia</taxon>
        <taxon>Lachnospirales</taxon>
        <taxon>Lachnospiraceae</taxon>
        <taxon>Extibacter</taxon>
    </lineage>
</organism>
<dbReference type="SUPFAM" id="SSF56300">
    <property type="entry name" value="Metallo-dependent phosphatases"/>
    <property type="match status" value="1"/>
</dbReference>
<dbReference type="AlphaFoldDB" id="A0A4R4FD24"/>
<accession>A0A4R4FD24</accession>
<gene>
    <name evidence="4" type="ORF">E1963_16275</name>
</gene>
<proteinExistence type="inferred from homology"/>
<dbReference type="GO" id="GO:0046872">
    <property type="term" value="F:metal ion binding"/>
    <property type="evidence" value="ECO:0007669"/>
    <property type="project" value="UniProtKB-KW"/>
</dbReference>
<dbReference type="PANTHER" id="PTHR11124">
    <property type="entry name" value="VACUOLAR SORTING PROTEIN VPS29"/>
    <property type="match status" value="1"/>
</dbReference>
<sequence>MKILIVSDTHKSHKNLETVLEREGQIDMLIHLGDAEGKEDYIGALVSCPFHVISGNNDFFSDLPREEEFFIGGYHVFITHGHYYYVGMSEERLKAEARGRGADIVMYGHTHRPALTVEDDLVVLNPGSIAYPRQEGRRSSYVVMRTDARGDAGFEIKFV</sequence>
<keyword evidence="5" id="KW-1185">Reference proteome</keyword>
<dbReference type="InterPro" id="IPR024654">
    <property type="entry name" value="Calcineurin-like_PHP_lpxH"/>
</dbReference>
<dbReference type="RefSeq" id="WP_132280251.1">
    <property type="nucleotide sequence ID" value="NZ_JAOBST010000062.1"/>
</dbReference>
<comment type="cofactor">
    <cofactor evidence="2">
        <name>a divalent metal cation</name>
        <dbReference type="ChEBI" id="CHEBI:60240"/>
    </cofactor>
</comment>